<evidence type="ECO:0000313" key="8">
    <source>
        <dbReference type="EMBL" id="OJH40879.1"/>
    </source>
</evidence>
<organism evidence="8 9">
    <name type="scientific">Cystobacter ferrugineus</name>
    <dbReference type="NCBI Taxonomy" id="83449"/>
    <lineage>
        <taxon>Bacteria</taxon>
        <taxon>Pseudomonadati</taxon>
        <taxon>Myxococcota</taxon>
        <taxon>Myxococcia</taxon>
        <taxon>Myxococcales</taxon>
        <taxon>Cystobacterineae</taxon>
        <taxon>Archangiaceae</taxon>
        <taxon>Cystobacter</taxon>
    </lineage>
</organism>
<dbReference type="PANTHER" id="PTHR43133:SF8">
    <property type="entry name" value="RNA POLYMERASE SIGMA FACTOR HI_1459-RELATED"/>
    <property type="match status" value="1"/>
</dbReference>
<evidence type="ECO:0000256" key="4">
    <source>
        <dbReference type="ARBA" id="ARBA00023125"/>
    </source>
</evidence>
<keyword evidence="4" id="KW-0238">DNA-binding</keyword>
<keyword evidence="3" id="KW-0731">Sigma factor</keyword>
<dbReference type="PANTHER" id="PTHR43133">
    <property type="entry name" value="RNA POLYMERASE ECF-TYPE SIGMA FACTO"/>
    <property type="match status" value="1"/>
</dbReference>
<evidence type="ECO:0000256" key="2">
    <source>
        <dbReference type="ARBA" id="ARBA00023015"/>
    </source>
</evidence>
<dbReference type="InterPro" id="IPR013249">
    <property type="entry name" value="RNA_pol_sigma70_r4_t2"/>
</dbReference>
<gene>
    <name evidence="8" type="ORF">BON30_08120</name>
</gene>
<dbReference type="SUPFAM" id="SSF88659">
    <property type="entry name" value="Sigma3 and sigma4 domains of RNA polymerase sigma factors"/>
    <property type="match status" value="1"/>
</dbReference>
<protein>
    <recommendedName>
        <fullName evidence="10">RNA polymerase subunit sigma-24</fullName>
    </recommendedName>
</protein>
<sequence>MALVLHPMPPPVPLLSASRPPDGSVVVRAATSADALGDEELVRRILAGDSWAEELLYRRYVRSIWGMVLRLLRNSPDAEDVVQDTFATAFRELPRLRDAGALRGWLLRIAVRHVHRRLRGRRLRRFLGLEQNEADEVTLESIAAEGLGVEARAELAMIDRVLARVPSEQRIAWLLRHVEGESLEEVARACACSLATVKRRIAAVDARLQSHVQAGEVSDV</sequence>
<feature type="domain" description="RNA polymerase sigma-70 region 2" evidence="6">
    <location>
        <begin position="56"/>
        <end position="122"/>
    </location>
</feature>
<dbReference type="GO" id="GO:0003677">
    <property type="term" value="F:DNA binding"/>
    <property type="evidence" value="ECO:0007669"/>
    <property type="project" value="UniProtKB-KW"/>
</dbReference>
<dbReference type="AlphaFoldDB" id="A0A1L9BF50"/>
<dbReference type="SUPFAM" id="SSF88946">
    <property type="entry name" value="Sigma2 domain of RNA polymerase sigma factors"/>
    <property type="match status" value="1"/>
</dbReference>
<dbReference type="InterPro" id="IPR036388">
    <property type="entry name" value="WH-like_DNA-bd_sf"/>
</dbReference>
<dbReference type="InterPro" id="IPR013324">
    <property type="entry name" value="RNA_pol_sigma_r3/r4-like"/>
</dbReference>
<dbReference type="NCBIfam" id="TIGR02937">
    <property type="entry name" value="sigma70-ECF"/>
    <property type="match status" value="1"/>
</dbReference>
<feature type="domain" description="RNA polymerase sigma factor 70 region 4 type 2" evidence="7">
    <location>
        <begin position="157"/>
        <end position="202"/>
    </location>
</feature>
<dbReference type="Gene3D" id="1.10.10.10">
    <property type="entry name" value="Winged helix-like DNA-binding domain superfamily/Winged helix DNA-binding domain"/>
    <property type="match status" value="1"/>
</dbReference>
<dbReference type="GO" id="GO:0006352">
    <property type="term" value="P:DNA-templated transcription initiation"/>
    <property type="evidence" value="ECO:0007669"/>
    <property type="project" value="InterPro"/>
</dbReference>
<accession>A0A1L9BF50</accession>
<keyword evidence="5" id="KW-0804">Transcription</keyword>
<dbReference type="EMBL" id="MPIN01000002">
    <property type="protein sequence ID" value="OJH40879.1"/>
    <property type="molecule type" value="Genomic_DNA"/>
</dbReference>
<keyword evidence="2" id="KW-0805">Transcription regulation</keyword>
<dbReference type="Pfam" id="PF08281">
    <property type="entry name" value="Sigma70_r4_2"/>
    <property type="match status" value="1"/>
</dbReference>
<dbReference type="GO" id="GO:0016987">
    <property type="term" value="F:sigma factor activity"/>
    <property type="evidence" value="ECO:0007669"/>
    <property type="project" value="UniProtKB-KW"/>
</dbReference>
<dbReference type="Gene3D" id="1.10.1740.10">
    <property type="match status" value="1"/>
</dbReference>
<keyword evidence="9" id="KW-1185">Reference proteome</keyword>
<evidence type="ECO:0000256" key="1">
    <source>
        <dbReference type="ARBA" id="ARBA00010641"/>
    </source>
</evidence>
<reference evidence="8 9" key="2">
    <citation type="submission" date="2016-12" db="EMBL/GenBank/DDBJ databases">
        <title>Draft Genome Sequence of Cystobacter ferrugineus Strain Cbfe23.</title>
        <authorList>
            <person name="Akbar S."/>
            <person name="Dowd S.E."/>
            <person name="Stevens D.C."/>
        </authorList>
    </citation>
    <scope>NUCLEOTIDE SEQUENCE [LARGE SCALE GENOMIC DNA]</scope>
    <source>
        <strain evidence="8 9">Cbfe23</strain>
    </source>
</reference>
<dbReference type="Pfam" id="PF04542">
    <property type="entry name" value="Sigma70_r2"/>
    <property type="match status" value="1"/>
</dbReference>
<dbReference type="Proteomes" id="UP000182229">
    <property type="component" value="Unassembled WGS sequence"/>
</dbReference>
<comment type="similarity">
    <text evidence="1">Belongs to the sigma-70 factor family. ECF subfamily.</text>
</comment>
<evidence type="ECO:0008006" key="10">
    <source>
        <dbReference type="Google" id="ProtNLM"/>
    </source>
</evidence>
<dbReference type="InterPro" id="IPR007627">
    <property type="entry name" value="RNA_pol_sigma70_r2"/>
</dbReference>
<evidence type="ECO:0000259" key="7">
    <source>
        <dbReference type="Pfam" id="PF08281"/>
    </source>
</evidence>
<evidence type="ECO:0000256" key="5">
    <source>
        <dbReference type="ARBA" id="ARBA00023163"/>
    </source>
</evidence>
<dbReference type="InterPro" id="IPR013325">
    <property type="entry name" value="RNA_pol_sigma_r2"/>
</dbReference>
<dbReference type="STRING" id="83449.BON30_08120"/>
<dbReference type="InterPro" id="IPR039425">
    <property type="entry name" value="RNA_pol_sigma-70-like"/>
</dbReference>
<comment type="caution">
    <text evidence="8">The sequence shown here is derived from an EMBL/GenBank/DDBJ whole genome shotgun (WGS) entry which is preliminary data.</text>
</comment>
<reference evidence="9" key="1">
    <citation type="submission" date="2016-11" db="EMBL/GenBank/DDBJ databases">
        <authorList>
            <person name="Shukria A."/>
            <person name="Stevens D.C."/>
        </authorList>
    </citation>
    <scope>NUCLEOTIDE SEQUENCE [LARGE SCALE GENOMIC DNA]</scope>
    <source>
        <strain evidence="9">Cbfe23</strain>
    </source>
</reference>
<evidence type="ECO:0000256" key="3">
    <source>
        <dbReference type="ARBA" id="ARBA00023082"/>
    </source>
</evidence>
<proteinExistence type="inferred from homology"/>
<name>A0A1L9BF50_9BACT</name>
<evidence type="ECO:0000259" key="6">
    <source>
        <dbReference type="Pfam" id="PF04542"/>
    </source>
</evidence>
<evidence type="ECO:0000313" key="9">
    <source>
        <dbReference type="Proteomes" id="UP000182229"/>
    </source>
</evidence>
<dbReference type="InterPro" id="IPR014284">
    <property type="entry name" value="RNA_pol_sigma-70_dom"/>
</dbReference>